<evidence type="ECO:0000256" key="4">
    <source>
        <dbReference type="ARBA" id="ARBA00048391"/>
    </source>
</evidence>
<dbReference type="InterPro" id="IPR004556">
    <property type="entry name" value="HemK-like"/>
</dbReference>
<dbReference type="NCBIfam" id="TIGR00536">
    <property type="entry name" value="hemK_fam"/>
    <property type="match status" value="1"/>
</dbReference>
<dbReference type="GO" id="GO:0102559">
    <property type="term" value="F:peptide chain release factor N(5)-glutamine methyltransferase activity"/>
    <property type="evidence" value="ECO:0007669"/>
    <property type="project" value="UniProtKB-EC"/>
</dbReference>
<feature type="domain" description="Release factor glutamine methyltransferase N-terminal" evidence="7">
    <location>
        <begin position="11"/>
        <end position="71"/>
    </location>
</feature>
<dbReference type="InterPro" id="IPR019874">
    <property type="entry name" value="RF_methyltr_PrmC"/>
</dbReference>
<dbReference type="NCBIfam" id="TIGR03534">
    <property type="entry name" value="RF_mod_PrmC"/>
    <property type="match status" value="1"/>
</dbReference>
<feature type="binding site" evidence="5">
    <location>
        <position position="136"/>
    </location>
    <ligand>
        <name>S-adenosyl-L-methionine</name>
        <dbReference type="ChEBI" id="CHEBI:59789"/>
    </ligand>
</feature>
<dbReference type="Proteomes" id="UP001197492">
    <property type="component" value="Unassembled WGS sequence"/>
</dbReference>
<dbReference type="EMBL" id="JAHOEL010000004">
    <property type="protein sequence ID" value="MBV3391883.1"/>
    <property type="molecule type" value="Genomic_DNA"/>
</dbReference>
<dbReference type="Pfam" id="PF17827">
    <property type="entry name" value="PrmC_N"/>
    <property type="match status" value="1"/>
</dbReference>
<dbReference type="Pfam" id="PF05175">
    <property type="entry name" value="MTS"/>
    <property type="match status" value="1"/>
</dbReference>
<dbReference type="Proteomes" id="UP001196408">
    <property type="component" value="Unassembled WGS sequence"/>
</dbReference>
<comment type="function">
    <text evidence="5">Methylates the class 1 translation termination release factors RF1/PrfA and RF2/PrfB on the glutamine residue of the universally conserved GGQ motif.</text>
</comment>
<name>A0AAW4MRK2_9FIRM</name>
<dbReference type="PROSITE" id="PS00092">
    <property type="entry name" value="N6_MTASE"/>
    <property type="match status" value="1"/>
</dbReference>
<evidence type="ECO:0000313" key="11">
    <source>
        <dbReference type="Proteomes" id="UP001197492"/>
    </source>
</evidence>
<dbReference type="EMBL" id="JAHOEF010000004">
    <property type="protein sequence ID" value="MBV3381859.1"/>
    <property type="molecule type" value="Genomic_DNA"/>
</dbReference>
<dbReference type="CDD" id="cd02440">
    <property type="entry name" value="AdoMet_MTases"/>
    <property type="match status" value="1"/>
</dbReference>
<dbReference type="GO" id="GO:0032259">
    <property type="term" value="P:methylation"/>
    <property type="evidence" value="ECO:0007669"/>
    <property type="project" value="UniProtKB-KW"/>
</dbReference>
<sequence>MLLGELLKHAHDLIDDPHTNIPERLYEDLTGDAYYQLLLKREEPVEEALLMQYKDYLDRYLKGEPYQYIIGKEYFYDREFDVNPSVLIPRYETEELVEKVLSYIKPGMVVADIGTGSGAIAVTLACESKGDLYAVDISKEALKTASHNAKKHEASVTFLEGDLLQPLIDKDIHVDILVSNPPYIDYDEVLDPRVVDHEPHLALFADDHGYACYENIFKQAPSILKEKAILAFEIGYNQGERMKHLVPLYFPDDTFEVIKDINGKDRMLFIYHNYENI</sequence>
<evidence type="ECO:0000259" key="7">
    <source>
        <dbReference type="Pfam" id="PF17827"/>
    </source>
</evidence>
<dbReference type="RefSeq" id="WP_217746946.1">
    <property type="nucleotide sequence ID" value="NZ_JAHOEB010000004.1"/>
</dbReference>
<comment type="caution">
    <text evidence="8">The sequence shown here is derived from an EMBL/GenBank/DDBJ whole genome shotgun (WGS) entry which is preliminary data.</text>
</comment>
<dbReference type="AlphaFoldDB" id="A0AAW4MRK2"/>
<organism evidence="8 10">
    <name type="scientific">Catenibacterium mitsuokai</name>
    <dbReference type="NCBI Taxonomy" id="100886"/>
    <lineage>
        <taxon>Bacteria</taxon>
        <taxon>Bacillati</taxon>
        <taxon>Bacillota</taxon>
        <taxon>Erysipelotrichia</taxon>
        <taxon>Erysipelotrichales</taxon>
        <taxon>Coprobacillaceae</taxon>
        <taxon>Catenibacterium</taxon>
    </lineage>
</organism>
<dbReference type="HAMAP" id="MF_02126">
    <property type="entry name" value="RF_methyltr_PrmC"/>
    <property type="match status" value="1"/>
</dbReference>
<comment type="caution">
    <text evidence="5">Lacks conserved residue(s) required for the propagation of feature annotation.</text>
</comment>
<feature type="binding site" evidence="5">
    <location>
        <begin position="180"/>
        <end position="183"/>
    </location>
    <ligand>
        <name>substrate</name>
    </ligand>
</feature>
<feature type="binding site" evidence="5">
    <location>
        <begin position="114"/>
        <end position="118"/>
    </location>
    <ligand>
        <name>S-adenosyl-L-methionine</name>
        <dbReference type="ChEBI" id="CHEBI:59789"/>
    </ligand>
</feature>
<feature type="binding site" evidence="5">
    <location>
        <position position="180"/>
    </location>
    <ligand>
        <name>S-adenosyl-L-methionine</name>
        <dbReference type="ChEBI" id="CHEBI:59789"/>
    </ligand>
</feature>
<keyword evidence="1 5" id="KW-0489">Methyltransferase</keyword>
<dbReference type="GO" id="GO:0003676">
    <property type="term" value="F:nucleic acid binding"/>
    <property type="evidence" value="ECO:0007669"/>
    <property type="project" value="InterPro"/>
</dbReference>
<accession>A0AAW4MRK2</accession>
<evidence type="ECO:0000256" key="2">
    <source>
        <dbReference type="ARBA" id="ARBA00022679"/>
    </source>
</evidence>
<evidence type="ECO:0000256" key="5">
    <source>
        <dbReference type="HAMAP-Rule" id="MF_02126"/>
    </source>
</evidence>
<gene>
    <name evidence="5 8" type="primary">prmC</name>
    <name evidence="8" type="ORF">KSV97_01165</name>
    <name evidence="9" type="ORF">KSW06_01175</name>
</gene>
<evidence type="ECO:0000256" key="1">
    <source>
        <dbReference type="ARBA" id="ARBA00022603"/>
    </source>
</evidence>
<evidence type="ECO:0000313" key="9">
    <source>
        <dbReference type="EMBL" id="MBV3391883.1"/>
    </source>
</evidence>
<keyword evidence="11" id="KW-1185">Reference proteome</keyword>
<evidence type="ECO:0000313" key="8">
    <source>
        <dbReference type="EMBL" id="MBV3381859.1"/>
    </source>
</evidence>
<evidence type="ECO:0000259" key="6">
    <source>
        <dbReference type="Pfam" id="PF05175"/>
    </source>
</evidence>
<dbReference type="InterPro" id="IPR007848">
    <property type="entry name" value="Small_mtfrase_dom"/>
</dbReference>
<comment type="similarity">
    <text evidence="5">Belongs to the protein N5-glutamine methyltransferase family. PrmC subfamily.</text>
</comment>
<dbReference type="EC" id="2.1.1.297" evidence="5"/>
<protein>
    <recommendedName>
        <fullName evidence="5">Release factor glutamine methyltransferase</fullName>
        <shortName evidence="5">RF MTase</shortName>
        <ecNumber evidence="5">2.1.1.297</ecNumber>
    </recommendedName>
    <alternativeName>
        <fullName evidence="5">N5-glutamine methyltransferase PrmC</fullName>
    </alternativeName>
    <alternativeName>
        <fullName evidence="5">Protein-(glutamine-N5) MTase PrmC</fullName>
    </alternativeName>
    <alternativeName>
        <fullName evidence="5">Protein-glutamine N-methyltransferase PrmC</fullName>
    </alternativeName>
</protein>
<evidence type="ECO:0000313" key="10">
    <source>
        <dbReference type="Proteomes" id="UP001196408"/>
    </source>
</evidence>
<dbReference type="PANTHER" id="PTHR18895:SF74">
    <property type="entry name" value="MTRF1L RELEASE FACTOR GLUTAMINE METHYLTRANSFERASE"/>
    <property type="match status" value="1"/>
</dbReference>
<proteinExistence type="inferred from homology"/>
<evidence type="ECO:0000256" key="3">
    <source>
        <dbReference type="ARBA" id="ARBA00022691"/>
    </source>
</evidence>
<comment type="catalytic activity">
    <reaction evidence="4 5">
        <text>L-glutaminyl-[peptide chain release factor] + S-adenosyl-L-methionine = N(5)-methyl-L-glutaminyl-[peptide chain release factor] + S-adenosyl-L-homocysteine + H(+)</text>
        <dbReference type="Rhea" id="RHEA:42896"/>
        <dbReference type="Rhea" id="RHEA-COMP:10271"/>
        <dbReference type="Rhea" id="RHEA-COMP:10272"/>
        <dbReference type="ChEBI" id="CHEBI:15378"/>
        <dbReference type="ChEBI" id="CHEBI:30011"/>
        <dbReference type="ChEBI" id="CHEBI:57856"/>
        <dbReference type="ChEBI" id="CHEBI:59789"/>
        <dbReference type="ChEBI" id="CHEBI:61891"/>
        <dbReference type="EC" id="2.1.1.297"/>
    </reaction>
</comment>
<keyword evidence="2 5" id="KW-0808">Transferase</keyword>
<dbReference type="InterPro" id="IPR050320">
    <property type="entry name" value="N5-glutamine_MTase"/>
</dbReference>
<feature type="domain" description="Methyltransferase small" evidence="6">
    <location>
        <begin position="107"/>
        <end position="185"/>
    </location>
</feature>
<keyword evidence="3 5" id="KW-0949">S-adenosyl-L-methionine</keyword>
<dbReference type="InterPro" id="IPR002052">
    <property type="entry name" value="DNA_methylase_N6_adenine_CS"/>
</dbReference>
<reference evidence="8 11" key="1">
    <citation type="submission" date="2021-06" db="EMBL/GenBank/DDBJ databases">
        <title>Collection of gut derived symbiotic bacterial strains cultured from healthy donors.</title>
        <authorList>
            <person name="Lin H."/>
            <person name="Littmann E."/>
            <person name="Pamer E.G."/>
        </authorList>
    </citation>
    <scope>NUCLEOTIDE SEQUENCE</scope>
    <source>
        <strain evidence="9 11">MSK.21.70</strain>
        <strain evidence="8">MSK.21.82</strain>
    </source>
</reference>
<dbReference type="PANTHER" id="PTHR18895">
    <property type="entry name" value="HEMK METHYLTRANSFERASE"/>
    <property type="match status" value="1"/>
</dbReference>
<dbReference type="InterPro" id="IPR040758">
    <property type="entry name" value="PrmC_N"/>
</dbReference>